<dbReference type="SMART" id="SM00382">
    <property type="entry name" value="AAA"/>
    <property type="match status" value="1"/>
</dbReference>
<dbReference type="PANTHER" id="PTHR42734">
    <property type="entry name" value="METAL TRANSPORT SYSTEM ATP-BINDING PROTEIN TM_0124-RELATED"/>
    <property type="match status" value="1"/>
</dbReference>
<evidence type="ECO:0000256" key="3">
    <source>
        <dbReference type="ARBA" id="ARBA00022840"/>
    </source>
</evidence>
<keyword evidence="1" id="KW-0813">Transport</keyword>
<dbReference type="InterPro" id="IPR003593">
    <property type="entry name" value="AAA+_ATPase"/>
</dbReference>
<evidence type="ECO:0000313" key="5">
    <source>
        <dbReference type="EMBL" id="MBF4692375.1"/>
    </source>
</evidence>
<dbReference type="Proteomes" id="UP000614200">
    <property type="component" value="Unassembled WGS sequence"/>
</dbReference>
<dbReference type="PROSITE" id="PS00211">
    <property type="entry name" value="ABC_TRANSPORTER_1"/>
    <property type="match status" value="1"/>
</dbReference>
<dbReference type="Pfam" id="PF00005">
    <property type="entry name" value="ABC_tran"/>
    <property type="match status" value="1"/>
</dbReference>
<proteinExistence type="predicted"/>
<sequence length="265" mass="30299">MSIIEIKNLTFAYETQNVLKDISLMIKKGTITCLLGNNGSGKTTLLDNILGIYPSQKGLIKVHGDEINKISISKRAKYISYIPQNHEEHFPYTVLEIVLMGRNPYLKAYERSKKEDLTRVDEALSLMGIMALKDRLYTQLSGGEMKMVLFARAYVQDTDIILMDEPTASLDLKNEQILLERVAYLVKEKHKTIIMSSHEINHPLYFDRHKIETQVAMLKKGRILYQGSVKEVVLEQNIEAIYDVKTKILPYTLDDGDEGRTVITM</sequence>
<dbReference type="RefSeq" id="WP_194700607.1">
    <property type="nucleotide sequence ID" value="NZ_JADKNH010000002.1"/>
</dbReference>
<keyword evidence="3 5" id="KW-0067">ATP-binding</keyword>
<dbReference type="InterPro" id="IPR027417">
    <property type="entry name" value="P-loop_NTPase"/>
</dbReference>
<dbReference type="PANTHER" id="PTHR42734:SF19">
    <property type="entry name" value="IRON COMPOUNDS ABC TRANSPORTER, ATP-BINDING PROTEIN"/>
    <property type="match status" value="1"/>
</dbReference>
<dbReference type="PROSITE" id="PS50893">
    <property type="entry name" value="ABC_TRANSPORTER_2"/>
    <property type="match status" value="1"/>
</dbReference>
<gene>
    <name evidence="5" type="ORF">ISU02_04570</name>
</gene>
<evidence type="ECO:0000313" key="6">
    <source>
        <dbReference type="Proteomes" id="UP000614200"/>
    </source>
</evidence>
<evidence type="ECO:0000256" key="2">
    <source>
        <dbReference type="ARBA" id="ARBA00022741"/>
    </source>
</evidence>
<keyword evidence="6" id="KW-1185">Reference proteome</keyword>
<evidence type="ECO:0000256" key="1">
    <source>
        <dbReference type="ARBA" id="ARBA00022448"/>
    </source>
</evidence>
<dbReference type="EMBL" id="JADKNH010000002">
    <property type="protein sequence ID" value="MBF4692375.1"/>
    <property type="molecule type" value="Genomic_DNA"/>
</dbReference>
<keyword evidence="2" id="KW-0547">Nucleotide-binding</keyword>
<comment type="caution">
    <text evidence="5">The sequence shown here is derived from an EMBL/GenBank/DDBJ whole genome shotgun (WGS) entry which is preliminary data.</text>
</comment>
<dbReference type="InterPro" id="IPR050153">
    <property type="entry name" value="Metal_Ion_Import_ABC"/>
</dbReference>
<dbReference type="InterPro" id="IPR017871">
    <property type="entry name" value="ABC_transporter-like_CS"/>
</dbReference>
<feature type="domain" description="ABC transporter" evidence="4">
    <location>
        <begin position="4"/>
        <end position="245"/>
    </location>
</feature>
<evidence type="ECO:0000259" key="4">
    <source>
        <dbReference type="PROSITE" id="PS50893"/>
    </source>
</evidence>
<dbReference type="GO" id="GO:0005524">
    <property type="term" value="F:ATP binding"/>
    <property type="evidence" value="ECO:0007669"/>
    <property type="project" value="UniProtKB-KW"/>
</dbReference>
<organism evidence="5 6">
    <name type="scientific">Fusibacter ferrireducens</name>
    <dbReference type="NCBI Taxonomy" id="2785058"/>
    <lineage>
        <taxon>Bacteria</taxon>
        <taxon>Bacillati</taxon>
        <taxon>Bacillota</taxon>
        <taxon>Clostridia</taxon>
        <taxon>Eubacteriales</taxon>
        <taxon>Eubacteriales Family XII. Incertae Sedis</taxon>
        <taxon>Fusibacter</taxon>
    </lineage>
</organism>
<reference evidence="5 6" key="1">
    <citation type="submission" date="2020-11" db="EMBL/GenBank/DDBJ databases">
        <title>Fusibacter basophilias sp. nov.</title>
        <authorList>
            <person name="Qiu D."/>
        </authorList>
    </citation>
    <scope>NUCLEOTIDE SEQUENCE [LARGE SCALE GENOMIC DNA]</scope>
    <source>
        <strain evidence="5 6">Q10-2</strain>
    </source>
</reference>
<name>A0ABR9ZPI0_9FIRM</name>
<dbReference type="SUPFAM" id="SSF52540">
    <property type="entry name" value="P-loop containing nucleoside triphosphate hydrolases"/>
    <property type="match status" value="1"/>
</dbReference>
<accession>A0ABR9ZPI0</accession>
<protein>
    <submittedName>
        <fullName evidence="5">ABC transporter ATP-binding protein</fullName>
    </submittedName>
</protein>
<dbReference type="Gene3D" id="3.40.50.300">
    <property type="entry name" value="P-loop containing nucleotide triphosphate hydrolases"/>
    <property type="match status" value="1"/>
</dbReference>
<dbReference type="InterPro" id="IPR003439">
    <property type="entry name" value="ABC_transporter-like_ATP-bd"/>
</dbReference>